<feature type="binding site" evidence="17">
    <location>
        <begin position="83"/>
        <end position="85"/>
    </location>
    <ligand>
        <name>ATP</name>
        <dbReference type="ChEBI" id="CHEBI:30616"/>
    </ligand>
</feature>
<evidence type="ECO:0000256" key="13">
    <source>
        <dbReference type="ARBA" id="ARBA00023209"/>
    </source>
</evidence>
<evidence type="ECO:0000256" key="5">
    <source>
        <dbReference type="ARBA" id="ARBA00022679"/>
    </source>
</evidence>
<evidence type="ECO:0000256" key="4">
    <source>
        <dbReference type="ARBA" id="ARBA00022516"/>
    </source>
</evidence>
<dbReference type="AlphaFoldDB" id="A0A1H2R491"/>
<evidence type="ECO:0000256" key="8">
    <source>
        <dbReference type="ARBA" id="ARBA00022777"/>
    </source>
</evidence>
<feature type="transmembrane region" description="Helical" evidence="19">
    <location>
        <begin position="175"/>
        <end position="200"/>
    </location>
</feature>
<feature type="binding site" evidence="17">
    <location>
        <begin position="92"/>
        <end position="93"/>
    </location>
    <ligand>
        <name>ATP</name>
        <dbReference type="ChEBI" id="CHEBI:30616"/>
    </ligand>
</feature>
<keyword evidence="7 17" id="KW-0547">Nucleotide-binding</keyword>
<dbReference type="InterPro" id="IPR036945">
    <property type="entry name" value="DAGK_sf"/>
</dbReference>
<keyword evidence="8 20" id="KW-0418">Kinase</keyword>
<evidence type="ECO:0000256" key="12">
    <source>
        <dbReference type="ARBA" id="ARBA00023136"/>
    </source>
</evidence>
<feature type="binding site" evidence="18">
    <location>
        <position position="74"/>
    </location>
    <ligand>
        <name>a divalent metal cation</name>
        <dbReference type="ChEBI" id="CHEBI:60240"/>
    </ligand>
</feature>
<keyword evidence="10 19" id="KW-1133">Transmembrane helix</keyword>
<evidence type="ECO:0000313" key="21">
    <source>
        <dbReference type="Proteomes" id="UP000198534"/>
    </source>
</evidence>
<name>A0A1H2R491_9BACL</name>
<feature type="binding site" evidence="16">
    <location>
        <position position="67"/>
    </location>
    <ligand>
        <name>substrate</name>
    </ligand>
</feature>
<keyword evidence="4" id="KW-0444">Lipid biosynthesis</keyword>
<comment type="subcellular location">
    <subcellularLocation>
        <location evidence="1">Cell membrane</location>
        <topology evidence="1">Multi-pass membrane protein</topology>
    </subcellularLocation>
</comment>
<feature type="binding site" evidence="17">
    <location>
        <position position="74"/>
    </location>
    <ligand>
        <name>ATP</name>
        <dbReference type="ChEBI" id="CHEBI:30616"/>
    </ligand>
</feature>
<evidence type="ECO:0000256" key="17">
    <source>
        <dbReference type="PIRSR" id="PIRSR600829-3"/>
    </source>
</evidence>
<keyword evidence="13" id="KW-0594">Phospholipid biosynthesis</keyword>
<dbReference type="PANTHER" id="PTHR34299:SF1">
    <property type="entry name" value="DIACYLGLYCEROL KINASE"/>
    <property type="match status" value="1"/>
</dbReference>
<evidence type="ECO:0000256" key="18">
    <source>
        <dbReference type="PIRSR" id="PIRSR600829-4"/>
    </source>
</evidence>
<accession>A0A1H2R491</accession>
<evidence type="ECO:0000313" key="20">
    <source>
        <dbReference type="EMBL" id="SDW14197.1"/>
    </source>
</evidence>
<organism evidence="20 21">
    <name type="scientific">Marininema mesophilum</name>
    <dbReference type="NCBI Taxonomy" id="1048340"/>
    <lineage>
        <taxon>Bacteria</taxon>
        <taxon>Bacillati</taxon>
        <taxon>Bacillota</taxon>
        <taxon>Bacilli</taxon>
        <taxon>Bacillales</taxon>
        <taxon>Thermoactinomycetaceae</taxon>
        <taxon>Marininema</taxon>
    </lineage>
</organism>
<dbReference type="RefSeq" id="WP_091735209.1">
    <property type="nucleotide sequence ID" value="NZ_FNNQ01000001.1"/>
</dbReference>
<dbReference type="Proteomes" id="UP000198534">
    <property type="component" value="Unassembled WGS sequence"/>
</dbReference>
<dbReference type="InterPro" id="IPR000829">
    <property type="entry name" value="DAGK"/>
</dbReference>
<keyword evidence="3" id="KW-1003">Cell membrane</keyword>
<keyword evidence="18" id="KW-0460">Magnesium</keyword>
<keyword evidence="21" id="KW-1185">Reference proteome</keyword>
<keyword evidence="11" id="KW-0443">Lipid metabolism</keyword>
<dbReference type="GO" id="GO:0005886">
    <property type="term" value="C:plasma membrane"/>
    <property type="evidence" value="ECO:0007669"/>
    <property type="project" value="UniProtKB-SubCell"/>
</dbReference>
<keyword evidence="14" id="KW-1208">Phospholipid metabolism</keyword>
<keyword evidence="5" id="KW-0808">Transferase</keyword>
<evidence type="ECO:0000256" key="7">
    <source>
        <dbReference type="ARBA" id="ARBA00022741"/>
    </source>
</evidence>
<dbReference type="GO" id="GO:0008654">
    <property type="term" value="P:phospholipid biosynthetic process"/>
    <property type="evidence" value="ECO:0007669"/>
    <property type="project" value="UniProtKB-KW"/>
</dbReference>
<feature type="transmembrane region" description="Helical" evidence="19">
    <location>
        <begin position="55"/>
        <end position="77"/>
    </location>
</feature>
<dbReference type="Pfam" id="PF01219">
    <property type="entry name" value="DAGK_prokar"/>
    <property type="match status" value="1"/>
</dbReference>
<keyword evidence="18" id="KW-0479">Metal-binding</keyword>
<feature type="transmembrane region" description="Helical" evidence="19">
    <location>
        <begin position="97"/>
        <end position="123"/>
    </location>
</feature>
<evidence type="ECO:0000256" key="3">
    <source>
        <dbReference type="ARBA" id="ARBA00022475"/>
    </source>
</evidence>
<evidence type="ECO:0000256" key="9">
    <source>
        <dbReference type="ARBA" id="ARBA00022840"/>
    </source>
</evidence>
<evidence type="ECO:0000256" key="16">
    <source>
        <dbReference type="PIRSR" id="PIRSR600829-2"/>
    </source>
</evidence>
<feature type="transmembrane region" description="Helical" evidence="19">
    <location>
        <begin position="212"/>
        <end position="230"/>
    </location>
</feature>
<protein>
    <submittedName>
        <fullName evidence="20">Undecaprenol kinase/diacylglycerol kinase (ATP)</fullName>
    </submittedName>
</protein>
<dbReference type="InterPro" id="IPR033717">
    <property type="entry name" value="UDPK"/>
</dbReference>
<keyword evidence="6 19" id="KW-0812">Transmembrane</keyword>
<evidence type="ECO:0000256" key="14">
    <source>
        <dbReference type="ARBA" id="ARBA00023264"/>
    </source>
</evidence>
<gene>
    <name evidence="20" type="ORF">SAMN05444487_101379</name>
</gene>
<evidence type="ECO:0000256" key="10">
    <source>
        <dbReference type="ARBA" id="ARBA00022989"/>
    </source>
</evidence>
<dbReference type="PANTHER" id="PTHR34299">
    <property type="entry name" value="DIACYLGLYCEROL KINASE"/>
    <property type="match status" value="1"/>
</dbReference>
<comment type="similarity">
    <text evidence="2">Belongs to the bacterial diacylglycerol kinase family.</text>
</comment>
<reference evidence="20 21" key="1">
    <citation type="submission" date="2016-10" db="EMBL/GenBank/DDBJ databases">
        <authorList>
            <person name="de Groot N.N."/>
        </authorList>
    </citation>
    <scope>NUCLEOTIDE SEQUENCE [LARGE SCALE GENOMIC DNA]</scope>
    <source>
        <strain evidence="20 21">DSM 45610</strain>
    </source>
</reference>
<sequence>MMIWLSKLLASFRYALEGLKYTLVSQRNMRIHYIAALIVLLLSLYLPLRKVEVLILFVCILLVIVAELINTAVEAVIDLVTEEFHPLAKVAKDVAAGAVLLCSGMAVVVGVSVFYPYMGFLSLSHLEGTPYSRNIGLAALIAFNFFLTLMIKAVAHRLGKWNWEPSMTTSLASCIATSLMVIVHNLLATLLLILLTALMMGTILHNKERKNPAILGVILGALVAVIAFRLM</sequence>
<dbReference type="GO" id="GO:0016301">
    <property type="term" value="F:kinase activity"/>
    <property type="evidence" value="ECO:0007669"/>
    <property type="project" value="UniProtKB-KW"/>
</dbReference>
<evidence type="ECO:0000256" key="15">
    <source>
        <dbReference type="PIRSR" id="PIRSR600829-1"/>
    </source>
</evidence>
<evidence type="ECO:0000256" key="1">
    <source>
        <dbReference type="ARBA" id="ARBA00004651"/>
    </source>
</evidence>
<comment type="cofactor">
    <cofactor evidence="18">
        <name>Mg(2+)</name>
        <dbReference type="ChEBI" id="CHEBI:18420"/>
    </cofactor>
    <text evidence="18">Mn(2+), Zn(2+), Cd(2+) and Co(2+) support activity to lesser extents.</text>
</comment>
<feature type="binding site" evidence="17">
    <location>
        <position position="14"/>
    </location>
    <ligand>
        <name>ATP</name>
        <dbReference type="ChEBI" id="CHEBI:30616"/>
    </ligand>
</feature>
<dbReference type="Gene3D" id="1.10.287.3610">
    <property type="match status" value="1"/>
</dbReference>
<evidence type="ECO:0000256" key="6">
    <source>
        <dbReference type="ARBA" id="ARBA00022692"/>
    </source>
</evidence>
<feature type="active site" description="Proton acceptor" evidence="15">
    <location>
        <position position="67"/>
    </location>
</feature>
<evidence type="ECO:0000256" key="2">
    <source>
        <dbReference type="ARBA" id="ARBA00005967"/>
    </source>
</evidence>
<evidence type="ECO:0000256" key="19">
    <source>
        <dbReference type="SAM" id="Phobius"/>
    </source>
</evidence>
<evidence type="ECO:0000256" key="11">
    <source>
        <dbReference type="ARBA" id="ARBA00023098"/>
    </source>
</evidence>
<feature type="transmembrane region" description="Helical" evidence="19">
    <location>
        <begin position="135"/>
        <end position="155"/>
    </location>
</feature>
<keyword evidence="12 19" id="KW-0472">Membrane</keyword>
<dbReference type="STRING" id="1048340.SAMN05444487_101379"/>
<dbReference type="EMBL" id="FNNQ01000001">
    <property type="protein sequence ID" value="SDW14197.1"/>
    <property type="molecule type" value="Genomic_DNA"/>
</dbReference>
<dbReference type="CDD" id="cd14265">
    <property type="entry name" value="UDPK_IM_like"/>
    <property type="match status" value="1"/>
</dbReference>
<keyword evidence="9 17" id="KW-0067">ATP-binding</keyword>
<dbReference type="GO" id="GO:0046872">
    <property type="term" value="F:metal ion binding"/>
    <property type="evidence" value="ECO:0007669"/>
    <property type="project" value="UniProtKB-KW"/>
</dbReference>
<feature type="transmembrane region" description="Helical" evidence="19">
    <location>
        <begin position="31"/>
        <end position="48"/>
    </location>
</feature>
<proteinExistence type="inferred from homology"/>
<dbReference type="GO" id="GO:0005524">
    <property type="term" value="F:ATP binding"/>
    <property type="evidence" value="ECO:0007669"/>
    <property type="project" value="UniProtKB-KW"/>
</dbReference>